<dbReference type="AlphaFoldDB" id="A0AA40I2B5"/>
<evidence type="ECO:0000259" key="3">
    <source>
        <dbReference type="Pfam" id="PF25830"/>
    </source>
</evidence>
<reference evidence="4" key="1">
    <citation type="submission" date="2023-06" db="EMBL/GenBank/DDBJ databases">
        <title>Reference genome for the Northern bat (Eptesicus nilssonii), a most northern bat species.</title>
        <authorList>
            <person name="Laine V.N."/>
            <person name="Pulliainen A.T."/>
            <person name="Lilley T.M."/>
        </authorList>
    </citation>
    <scope>NUCLEOTIDE SEQUENCE</scope>
    <source>
        <strain evidence="4">BLF_Eptnil</strain>
        <tissue evidence="4">Kidney</tissue>
    </source>
</reference>
<gene>
    <name evidence="4" type="ORF">QTO34_018096</name>
</gene>
<feature type="region of interest" description="Disordered" evidence="1">
    <location>
        <begin position="1"/>
        <end position="47"/>
    </location>
</feature>
<sequence length="287" mass="31397">MSSCRDRQDGGHVVPPHAPPRPGKASQTHAEEEQEPGGGQSVAHTGPPILASLANQAVSFGCRITYPYTPEFKTFTVGYFYVNRQGQESAEEPTGCQPSAGQENQTHTTACQVTPKLPSALATGTYYCSVRWPHARARGPGTFILVRDTGYREPPRVPEKVLLLSFIGILGALSVLGTALLLWKKTQMRASWRQLAQRIPAAKIPAPSTARPEQPPAESLYTALQRQDTEVYACMQSEAGSPPARRTFLSQVSRGSQPGSPELRLTPQENAHRFQDESDFNLVYENL</sequence>
<dbReference type="InterPro" id="IPR033549">
    <property type="entry name" value="NFAM1"/>
</dbReference>
<dbReference type="PANTHER" id="PTHR35680">
    <property type="entry name" value="NFAT ACTIVATION MOLECULE 1"/>
    <property type="match status" value="1"/>
</dbReference>
<keyword evidence="2" id="KW-0812">Transmembrane</keyword>
<dbReference type="EMBL" id="JAULJE010000007">
    <property type="protein sequence ID" value="KAK1341679.1"/>
    <property type="molecule type" value="Genomic_DNA"/>
</dbReference>
<dbReference type="InterPro" id="IPR057883">
    <property type="entry name" value="Ig_NFAM1"/>
</dbReference>
<protein>
    <recommendedName>
        <fullName evidence="3">NFAM1 Ig-like domain-containing protein</fullName>
    </recommendedName>
</protein>
<evidence type="ECO:0000313" key="4">
    <source>
        <dbReference type="EMBL" id="KAK1341679.1"/>
    </source>
</evidence>
<dbReference type="Proteomes" id="UP001177744">
    <property type="component" value="Unassembled WGS sequence"/>
</dbReference>
<evidence type="ECO:0000256" key="1">
    <source>
        <dbReference type="SAM" id="MobiDB-lite"/>
    </source>
</evidence>
<dbReference type="Pfam" id="PF25830">
    <property type="entry name" value="Ig_NFAM1"/>
    <property type="match status" value="1"/>
</dbReference>
<evidence type="ECO:0000256" key="2">
    <source>
        <dbReference type="SAM" id="Phobius"/>
    </source>
</evidence>
<proteinExistence type="predicted"/>
<dbReference type="GO" id="GO:0004888">
    <property type="term" value="F:transmembrane signaling receptor activity"/>
    <property type="evidence" value="ECO:0007669"/>
    <property type="project" value="InterPro"/>
</dbReference>
<dbReference type="GO" id="GO:0001819">
    <property type="term" value="P:positive regulation of cytokine production"/>
    <property type="evidence" value="ECO:0007669"/>
    <property type="project" value="InterPro"/>
</dbReference>
<feature type="compositionally biased region" description="Basic and acidic residues" evidence="1">
    <location>
        <begin position="1"/>
        <end position="10"/>
    </location>
</feature>
<keyword evidence="2" id="KW-0472">Membrane</keyword>
<comment type="caution">
    <text evidence="4">The sequence shown here is derived from an EMBL/GenBank/DDBJ whole genome shotgun (WGS) entry which is preliminary data.</text>
</comment>
<feature type="transmembrane region" description="Helical" evidence="2">
    <location>
        <begin position="161"/>
        <end position="183"/>
    </location>
</feature>
<name>A0AA40I2B5_CNENI</name>
<keyword evidence="5" id="KW-1185">Reference proteome</keyword>
<dbReference type="GO" id="GO:0045577">
    <property type="term" value="P:regulation of B cell differentiation"/>
    <property type="evidence" value="ECO:0007669"/>
    <property type="project" value="InterPro"/>
</dbReference>
<dbReference type="PANTHER" id="PTHR35680:SF1">
    <property type="entry name" value="NFAT ACTIVATION MOLECULE 1"/>
    <property type="match status" value="1"/>
</dbReference>
<dbReference type="GO" id="GO:0050853">
    <property type="term" value="P:B cell receptor signaling pathway"/>
    <property type="evidence" value="ECO:0007669"/>
    <property type="project" value="TreeGrafter"/>
</dbReference>
<feature type="region of interest" description="Disordered" evidence="1">
    <location>
        <begin position="251"/>
        <end position="270"/>
    </location>
</feature>
<accession>A0AA40I2B5</accession>
<dbReference type="GO" id="GO:0045121">
    <property type="term" value="C:membrane raft"/>
    <property type="evidence" value="ECO:0007669"/>
    <property type="project" value="TreeGrafter"/>
</dbReference>
<feature type="domain" description="NFAM1 Ig-like" evidence="3">
    <location>
        <begin position="39"/>
        <end position="147"/>
    </location>
</feature>
<dbReference type="GO" id="GO:0050861">
    <property type="term" value="P:positive regulation of B cell receptor signaling pathway"/>
    <property type="evidence" value="ECO:0007669"/>
    <property type="project" value="InterPro"/>
</dbReference>
<evidence type="ECO:0000313" key="5">
    <source>
        <dbReference type="Proteomes" id="UP001177744"/>
    </source>
</evidence>
<keyword evidence="2" id="KW-1133">Transmembrane helix</keyword>
<organism evidence="4 5">
    <name type="scientific">Cnephaeus nilssonii</name>
    <name type="common">Northern bat</name>
    <name type="synonym">Eptesicus nilssonii</name>
    <dbReference type="NCBI Taxonomy" id="3371016"/>
    <lineage>
        <taxon>Eukaryota</taxon>
        <taxon>Metazoa</taxon>
        <taxon>Chordata</taxon>
        <taxon>Craniata</taxon>
        <taxon>Vertebrata</taxon>
        <taxon>Euteleostomi</taxon>
        <taxon>Mammalia</taxon>
        <taxon>Eutheria</taxon>
        <taxon>Laurasiatheria</taxon>
        <taxon>Chiroptera</taxon>
        <taxon>Yangochiroptera</taxon>
        <taxon>Vespertilionidae</taxon>
        <taxon>Cnephaeus</taxon>
    </lineage>
</organism>